<evidence type="ECO:0000313" key="1">
    <source>
        <dbReference type="EMBL" id="MFG6430113.1"/>
    </source>
</evidence>
<dbReference type="Proteomes" id="UP001606210">
    <property type="component" value="Unassembled WGS sequence"/>
</dbReference>
<dbReference type="RefSeq" id="WP_394478137.1">
    <property type="nucleotide sequence ID" value="NZ_JBIGHV010000003.1"/>
</dbReference>
<sequence length="144" mass="16216">MGLLTRLFRSKPPEVPLFEHPVLGSFKYDATTQEWETVDSAPVYHGGLSGSAIEPDPAKLAEVLQRMSNLAQYWRACESDLRYIAGCYSSLPSDAAPESLFRVAALSLYKGYWEVCFETIKPHRWLYIGMQFEGECLVSNTIDS</sequence>
<dbReference type="EMBL" id="JBIGHV010000003">
    <property type="protein sequence ID" value="MFG6430113.1"/>
    <property type="molecule type" value="Genomic_DNA"/>
</dbReference>
<reference evidence="1 2" key="1">
    <citation type="submission" date="2024-08" db="EMBL/GenBank/DDBJ databases">
        <authorList>
            <person name="Lu H."/>
        </authorList>
    </citation>
    <scope>NUCLEOTIDE SEQUENCE [LARGE SCALE GENOMIC DNA]</scope>
    <source>
        <strain evidence="1 2">LYH14W</strain>
    </source>
</reference>
<keyword evidence="2" id="KW-1185">Reference proteome</keyword>
<accession>A0ABW7F0G6</accession>
<proteinExistence type="predicted"/>
<gene>
    <name evidence="1" type="ORF">ACG00Y_09335</name>
</gene>
<name>A0ABW7F0G6_9BURK</name>
<protein>
    <submittedName>
        <fullName evidence="1">Uncharacterized protein</fullName>
    </submittedName>
</protein>
<evidence type="ECO:0000313" key="2">
    <source>
        <dbReference type="Proteomes" id="UP001606210"/>
    </source>
</evidence>
<organism evidence="1 2">
    <name type="scientific">Pelomonas parva</name>
    <dbReference type="NCBI Taxonomy" id="3299032"/>
    <lineage>
        <taxon>Bacteria</taxon>
        <taxon>Pseudomonadati</taxon>
        <taxon>Pseudomonadota</taxon>
        <taxon>Betaproteobacteria</taxon>
        <taxon>Burkholderiales</taxon>
        <taxon>Sphaerotilaceae</taxon>
        <taxon>Roseateles</taxon>
    </lineage>
</organism>
<comment type="caution">
    <text evidence="1">The sequence shown here is derived from an EMBL/GenBank/DDBJ whole genome shotgun (WGS) entry which is preliminary data.</text>
</comment>